<dbReference type="GO" id="GO:0009007">
    <property type="term" value="F:site-specific DNA-methyltransferase (adenine-specific) activity"/>
    <property type="evidence" value="ECO:0007669"/>
    <property type="project" value="UniProtKB-EC"/>
</dbReference>
<dbReference type="PRINTS" id="PR00505">
    <property type="entry name" value="D12N6MTFRASE"/>
</dbReference>
<accession>A0A2W4YXT3</accession>
<dbReference type="InterPro" id="IPR029063">
    <property type="entry name" value="SAM-dependent_MTases_sf"/>
</dbReference>
<reference evidence="4 5" key="1">
    <citation type="submission" date="2017-08" db="EMBL/GenBank/DDBJ databases">
        <title>Infants hospitalized years apart are colonized by the same room-sourced microbial strains.</title>
        <authorList>
            <person name="Brooks B."/>
            <person name="Olm M.R."/>
            <person name="Firek B.A."/>
            <person name="Baker R."/>
            <person name="Thomas B.C."/>
            <person name="Morowitz M.J."/>
            <person name="Banfield J.F."/>
        </authorList>
    </citation>
    <scope>NUCLEOTIDE SEQUENCE [LARGE SCALE GENOMIC DNA]</scope>
    <source>
        <strain evidence="4">S2_018_000_R3_119</strain>
    </source>
</reference>
<dbReference type="PANTHER" id="PTHR30481">
    <property type="entry name" value="DNA ADENINE METHYLASE"/>
    <property type="match status" value="1"/>
</dbReference>
<dbReference type="GO" id="GO:0043565">
    <property type="term" value="F:sequence-specific DNA binding"/>
    <property type="evidence" value="ECO:0007669"/>
    <property type="project" value="TreeGrafter"/>
</dbReference>
<organism evidence="4 5">
    <name type="scientific">Sphingomonas taxi</name>
    <dbReference type="NCBI Taxonomy" id="1549858"/>
    <lineage>
        <taxon>Bacteria</taxon>
        <taxon>Pseudomonadati</taxon>
        <taxon>Pseudomonadota</taxon>
        <taxon>Alphaproteobacteria</taxon>
        <taxon>Sphingomonadales</taxon>
        <taxon>Sphingomonadaceae</taxon>
        <taxon>Sphingomonas</taxon>
    </lineage>
</organism>
<comment type="caution">
    <text evidence="4">The sequence shown here is derived from an EMBL/GenBank/DDBJ whole genome shotgun (WGS) entry which is preliminary data.</text>
</comment>
<keyword evidence="2 4" id="KW-0808">Transferase</keyword>
<evidence type="ECO:0000313" key="4">
    <source>
        <dbReference type="EMBL" id="PZO73052.1"/>
    </source>
</evidence>
<dbReference type="GO" id="GO:0032259">
    <property type="term" value="P:methylation"/>
    <property type="evidence" value="ECO:0007669"/>
    <property type="project" value="UniProtKB-KW"/>
</dbReference>
<keyword evidence="1 4" id="KW-0489">Methyltransferase</keyword>
<dbReference type="SUPFAM" id="SSF53335">
    <property type="entry name" value="S-adenosyl-L-methionine-dependent methyltransferases"/>
    <property type="match status" value="1"/>
</dbReference>
<dbReference type="AlphaFoldDB" id="A0A2W4YXT3"/>
<evidence type="ECO:0000256" key="2">
    <source>
        <dbReference type="ARBA" id="ARBA00022679"/>
    </source>
</evidence>
<dbReference type="Gene3D" id="3.40.50.150">
    <property type="entry name" value="Vaccinia Virus protein VP39"/>
    <property type="match status" value="2"/>
</dbReference>
<dbReference type="GO" id="GO:0006298">
    <property type="term" value="P:mismatch repair"/>
    <property type="evidence" value="ECO:0007669"/>
    <property type="project" value="TreeGrafter"/>
</dbReference>
<sequence>MLNVNDFGRRSKDRFGAGCTPFRYPGGKAFLTDFLEEQIVAAEGVTAYAEPYAGGAGAAIELLARGTVDRIVLNDFDNRVHAAWWAMLHQTNEFIDLVLSTPVNMDSWRRCQQLVVDNDRSGDKLALGFATYFLNRTNHSGVILGAGPIGGHSQTGKWLIDARYYAETMVRRIRWLGDRKEDIALSNEDGLAFLKKFPAAYRDSTFFFIDPPYVQAGAKLYLNAMSDLKHQDLAAYLTATGNLKNWLVTYDDCQLIHDAYSTAQVDKLAVRYSLRTKRTEHEVCVMPSQAALLT</sequence>
<dbReference type="InterPro" id="IPR012327">
    <property type="entry name" value="MeTrfase_D12"/>
</dbReference>
<evidence type="ECO:0000313" key="5">
    <source>
        <dbReference type="Proteomes" id="UP000249555"/>
    </source>
</evidence>
<dbReference type="PANTHER" id="PTHR30481:SF2">
    <property type="entry name" value="SITE-SPECIFIC DNA-METHYLTRANSFERASE (ADENINE-SPECIFIC)"/>
    <property type="match status" value="1"/>
</dbReference>
<dbReference type="GO" id="GO:1904047">
    <property type="term" value="F:S-adenosyl-L-methionine binding"/>
    <property type="evidence" value="ECO:0007669"/>
    <property type="project" value="TreeGrafter"/>
</dbReference>
<evidence type="ECO:0000256" key="1">
    <source>
        <dbReference type="ARBA" id="ARBA00022603"/>
    </source>
</evidence>
<dbReference type="PIRSF" id="PIRSF000398">
    <property type="entry name" value="M_m6A_EcoRV"/>
    <property type="match status" value="1"/>
</dbReference>
<gene>
    <name evidence="4" type="ORF">DI640_11365</name>
</gene>
<evidence type="ECO:0000256" key="3">
    <source>
        <dbReference type="ARBA" id="ARBA00022691"/>
    </source>
</evidence>
<name>A0A2W4YXT3_9SPHN</name>
<protein>
    <submittedName>
        <fullName evidence="4">DNA methyltransferase</fullName>
    </submittedName>
</protein>
<dbReference type="Proteomes" id="UP000249555">
    <property type="component" value="Unassembled WGS sequence"/>
</dbReference>
<dbReference type="InterPro" id="IPR012263">
    <property type="entry name" value="M_m6A_EcoRV"/>
</dbReference>
<dbReference type="Pfam" id="PF02086">
    <property type="entry name" value="MethyltransfD12"/>
    <property type="match status" value="1"/>
</dbReference>
<proteinExistence type="predicted"/>
<dbReference type="GO" id="GO:0009307">
    <property type="term" value="P:DNA restriction-modification system"/>
    <property type="evidence" value="ECO:0007669"/>
    <property type="project" value="InterPro"/>
</dbReference>
<dbReference type="EMBL" id="QFMX01000009">
    <property type="protein sequence ID" value="PZO73052.1"/>
    <property type="molecule type" value="Genomic_DNA"/>
</dbReference>
<keyword evidence="3" id="KW-0949">S-adenosyl-L-methionine</keyword>